<evidence type="ECO:0000313" key="4">
    <source>
        <dbReference type="Proteomes" id="UP000095751"/>
    </source>
</evidence>
<feature type="region of interest" description="Disordered" evidence="1">
    <location>
        <begin position="57"/>
        <end position="171"/>
    </location>
</feature>
<feature type="signal peptide" evidence="2">
    <location>
        <begin position="1"/>
        <end position="21"/>
    </location>
</feature>
<dbReference type="AlphaFoldDB" id="A0A1E7FZJ7"/>
<sequence length="171" mass="18515">MNFSLNLLVVILSVLSVVTNALPDGFRGNNIEDGSSAVVDENEISNLRILKPRNGLREKKTKKTKAPTVKKTKAPTVKKTKAPTETKAPTVKKTKAPTETKAPTVKKTKAPTVKKTKAPKVKKTKAPTIKKTKAPSETKSPSQMMMMMKKKSSDTDRALGSDESELGDVIA</sequence>
<feature type="compositionally biased region" description="Basic residues" evidence="1">
    <location>
        <begin position="104"/>
        <end position="133"/>
    </location>
</feature>
<name>A0A1E7FZJ7_9STRA</name>
<gene>
    <name evidence="3" type="ORF">FRACYDRAFT_267554</name>
</gene>
<dbReference type="EMBL" id="KV784353">
    <property type="protein sequence ID" value="OEU23534.1"/>
    <property type="molecule type" value="Genomic_DNA"/>
</dbReference>
<dbReference type="Proteomes" id="UP000095751">
    <property type="component" value="Unassembled WGS sequence"/>
</dbReference>
<feature type="compositionally biased region" description="Basic residues" evidence="1">
    <location>
        <begin position="59"/>
        <end position="81"/>
    </location>
</feature>
<reference evidence="3 4" key="1">
    <citation type="submission" date="2016-09" db="EMBL/GenBank/DDBJ databases">
        <title>Extensive genetic diversity and differential bi-allelic expression allows diatom success in the polar Southern Ocean.</title>
        <authorList>
            <consortium name="DOE Joint Genome Institute"/>
            <person name="Mock T."/>
            <person name="Otillar R.P."/>
            <person name="Strauss J."/>
            <person name="Dupont C."/>
            <person name="Frickenhaus S."/>
            <person name="Maumus F."/>
            <person name="Mcmullan M."/>
            <person name="Sanges R."/>
            <person name="Schmutz J."/>
            <person name="Toseland A."/>
            <person name="Valas R."/>
            <person name="Veluchamy A."/>
            <person name="Ward B.J."/>
            <person name="Allen A."/>
            <person name="Barry K."/>
            <person name="Falciatore A."/>
            <person name="Ferrante M."/>
            <person name="Fortunato A.E."/>
            <person name="Gloeckner G."/>
            <person name="Gruber A."/>
            <person name="Hipkin R."/>
            <person name="Janech M."/>
            <person name="Kroth P."/>
            <person name="Leese F."/>
            <person name="Lindquist E."/>
            <person name="Lyon B.R."/>
            <person name="Martin J."/>
            <person name="Mayer C."/>
            <person name="Parker M."/>
            <person name="Quesneville H."/>
            <person name="Raymond J."/>
            <person name="Uhlig C."/>
            <person name="Valentin K.U."/>
            <person name="Worden A.Z."/>
            <person name="Armbrust E.V."/>
            <person name="Bowler C."/>
            <person name="Green B."/>
            <person name="Moulton V."/>
            <person name="Van Oosterhout C."/>
            <person name="Grigoriev I."/>
        </authorList>
    </citation>
    <scope>NUCLEOTIDE SEQUENCE [LARGE SCALE GENOMIC DNA]</scope>
    <source>
        <strain evidence="3 4">CCMP1102</strain>
    </source>
</reference>
<feature type="compositionally biased region" description="Acidic residues" evidence="1">
    <location>
        <begin position="162"/>
        <end position="171"/>
    </location>
</feature>
<keyword evidence="2" id="KW-0732">Signal</keyword>
<dbReference type="InParanoid" id="A0A1E7FZJ7"/>
<evidence type="ECO:0000256" key="1">
    <source>
        <dbReference type="SAM" id="MobiDB-lite"/>
    </source>
</evidence>
<organism evidence="3 4">
    <name type="scientific">Fragilariopsis cylindrus CCMP1102</name>
    <dbReference type="NCBI Taxonomy" id="635003"/>
    <lineage>
        <taxon>Eukaryota</taxon>
        <taxon>Sar</taxon>
        <taxon>Stramenopiles</taxon>
        <taxon>Ochrophyta</taxon>
        <taxon>Bacillariophyta</taxon>
        <taxon>Bacillariophyceae</taxon>
        <taxon>Bacillariophycidae</taxon>
        <taxon>Bacillariales</taxon>
        <taxon>Bacillariaceae</taxon>
        <taxon>Fragilariopsis</taxon>
    </lineage>
</organism>
<proteinExistence type="predicted"/>
<evidence type="ECO:0000313" key="3">
    <source>
        <dbReference type="EMBL" id="OEU23534.1"/>
    </source>
</evidence>
<feature type="chain" id="PRO_5009193742" evidence="2">
    <location>
        <begin position="22"/>
        <end position="171"/>
    </location>
</feature>
<feature type="compositionally biased region" description="Basic and acidic residues" evidence="1">
    <location>
        <begin position="151"/>
        <end position="160"/>
    </location>
</feature>
<dbReference type="KEGG" id="fcy:FRACYDRAFT_267554"/>
<keyword evidence="4" id="KW-1185">Reference proteome</keyword>
<evidence type="ECO:0000256" key="2">
    <source>
        <dbReference type="SAM" id="SignalP"/>
    </source>
</evidence>
<accession>A0A1E7FZJ7</accession>
<protein>
    <submittedName>
        <fullName evidence="3">Uncharacterized protein</fullName>
    </submittedName>
</protein>